<dbReference type="AlphaFoldDB" id="A0AAV2II17"/>
<keyword evidence="2" id="KW-1185">Reference proteome</keyword>
<accession>A0AAV2II17</accession>
<gene>
    <name evidence="1" type="ORF">GSLYS_00018126001</name>
</gene>
<name>A0AAV2II17_LYMST</name>
<feature type="non-terminal residue" evidence="1">
    <location>
        <position position="103"/>
    </location>
</feature>
<dbReference type="Proteomes" id="UP001497497">
    <property type="component" value="Unassembled WGS sequence"/>
</dbReference>
<proteinExistence type="predicted"/>
<comment type="caution">
    <text evidence="1">The sequence shown here is derived from an EMBL/GenBank/DDBJ whole genome shotgun (WGS) entry which is preliminary data.</text>
</comment>
<protein>
    <submittedName>
        <fullName evidence="1">Uncharacterized protein</fullName>
    </submittedName>
</protein>
<dbReference type="EMBL" id="CAXITT010000634">
    <property type="protein sequence ID" value="CAL1544613.1"/>
    <property type="molecule type" value="Genomic_DNA"/>
</dbReference>
<sequence>MSLILGYICQEHNNPPDFFLDLINGDPTTFAPNGLSADKEIECDLDTPQSQHEKLVEGFKTSAWNKRLQEEADDIMRTFEAYGGLKGKQHKAVDYITSFGHQV</sequence>
<evidence type="ECO:0000313" key="1">
    <source>
        <dbReference type="EMBL" id="CAL1544613.1"/>
    </source>
</evidence>
<evidence type="ECO:0000313" key="2">
    <source>
        <dbReference type="Proteomes" id="UP001497497"/>
    </source>
</evidence>
<reference evidence="1 2" key="1">
    <citation type="submission" date="2024-04" db="EMBL/GenBank/DDBJ databases">
        <authorList>
            <consortium name="Genoscope - CEA"/>
            <person name="William W."/>
        </authorList>
    </citation>
    <scope>NUCLEOTIDE SEQUENCE [LARGE SCALE GENOMIC DNA]</scope>
</reference>
<organism evidence="1 2">
    <name type="scientific">Lymnaea stagnalis</name>
    <name type="common">Great pond snail</name>
    <name type="synonym">Helix stagnalis</name>
    <dbReference type="NCBI Taxonomy" id="6523"/>
    <lineage>
        <taxon>Eukaryota</taxon>
        <taxon>Metazoa</taxon>
        <taxon>Spiralia</taxon>
        <taxon>Lophotrochozoa</taxon>
        <taxon>Mollusca</taxon>
        <taxon>Gastropoda</taxon>
        <taxon>Heterobranchia</taxon>
        <taxon>Euthyneura</taxon>
        <taxon>Panpulmonata</taxon>
        <taxon>Hygrophila</taxon>
        <taxon>Lymnaeoidea</taxon>
        <taxon>Lymnaeidae</taxon>
        <taxon>Lymnaea</taxon>
    </lineage>
</organism>